<comment type="caution">
    <text evidence="2">The sequence shown here is derived from an EMBL/GenBank/DDBJ whole genome shotgun (WGS) entry which is preliminary data.</text>
</comment>
<dbReference type="PANTHER" id="PTHR34569">
    <property type="entry name" value="EXPRESSED PROTEIN"/>
    <property type="match status" value="1"/>
</dbReference>
<dbReference type="AlphaFoldDB" id="A0AAP0CXH2"/>
<evidence type="ECO:0000256" key="1">
    <source>
        <dbReference type="SAM" id="MobiDB-lite"/>
    </source>
</evidence>
<gene>
    <name evidence="2" type="ORF">SSX86_019619</name>
</gene>
<feature type="region of interest" description="Disordered" evidence="1">
    <location>
        <begin position="1"/>
        <end position="52"/>
    </location>
</feature>
<keyword evidence="3" id="KW-1185">Reference proteome</keyword>
<name>A0AAP0CXH2_9ASTR</name>
<sequence length="159" mass="16859">MDATAAAAAAASGTPRRRNSIEPPSASGTSSSSSTKSSSSTSSSSSSSSSDYELISLKPASYTSLRDLLPSTAAFVQSPKPPSFTVQSGYEISIRNPLVKQAAWAYLQPMSASPGSGPSTVFHRLWTRLSDALLRLVTQICNCFLRSIQLSTTTTKRRF</sequence>
<protein>
    <submittedName>
        <fullName evidence="2">Uncharacterized protein</fullName>
    </submittedName>
</protein>
<dbReference type="PANTHER" id="PTHR34569:SF2">
    <property type="entry name" value="EXPRESSED PROTEIN"/>
    <property type="match status" value="1"/>
</dbReference>
<accession>A0AAP0CXH2</accession>
<evidence type="ECO:0000313" key="2">
    <source>
        <dbReference type="EMBL" id="KAK9062433.1"/>
    </source>
</evidence>
<feature type="compositionally biased region" description="Low complexity" evidence="1">
    <location>
        <begin position="25"/>
        <end position="50"/>
    </location>
</feature>
<proteinExistence type="predicted"/>
<organism evidence="2 3">
    <name type="scientific">Deinandra increscens subsp. villosa</name>
    <dbReference type="NCBI Taxonomy" id="3103831"/>
    <lineage>
        <taxon>Eukaryota</taxon>
        <taxon>Viridiplantae</taxon>
        <taxon>Streptophyta</taxon>
        <taxon>Embryophyta</taxon>
        <taxon>Tracheophyta</taxon>
        <taxon>Spermatophyta</taxon>
        <taxon>Magnoliopsida</taxon>
        <taxon>eudicotyledons</taxon>
        <taxon>Gunneridae</taxon>
        <taxon>Pentapetalae</taxon>
        <taxon>asterids</taxon>
        <taxon>campanulids</taxon>
        <taxon>Asterales</taxon>
        <taxon>Asteraceae</taxon>
        <taxon>Asteroideae</taxon>
        <taxon>Heliantheae alliance</taxon>
        <taxon>Madieae</taxon>
        <taxon>Madiinae</taxon>
        <taxon>Deinandra</taxon>
    </lineage>
</organism>
<dbReference type="Proteomes" id="UP001408789">
    <property type="component" value="Unassembled WGS sequence"/>
</dbReference>
<evidence type="ECO:0000313" key="3">
    <source>
        <dbReference type="Proteomes" id="UP001408789"/>
    </source>
</evidence>
<feature type="compositionally biased region" description="Low complexity" evidence="1">
    <location>
        <begin position="1"/>
        <end position="11"/>
    </location>
</feature>
<dbReference type="EMBL" id="JBCNJP010000019">
    <property type="protein sequence ID" value="KAK9062433.1"/>
    <property type="molecule type" value="Genomic_DNA"/>
</dbReference>
<reference evidence="2 3" key="1">
    <citation type="submission" date="2024-04" db="EMBL/GenBank/DDBJ databases">
        <title>The reference genome of an endangered Asteraceae, Deinandra increscens subsp. villosa, native to the Central Coast of California.</title>
        <authorList>
            <person name="Guilliams M."/>
            <person name="Hasenstab-Lehman K."/>
            <person name="Meyer R."/>
            <person name="Mcevoy S."/>
        </authorList>
    </citation>
    <scope>NUCLEOTIDE SEQUENCE [LARGE SCALE GENOMIC DNA]</scope>
    <source>
        <tissue evidence="2">Leaf</tissue>
    </source>
</reference>